<evidence type="ECO:0000313" key="10">
    <source>
        <dbReference type="Proteomes" id="UP001055303"/>
    </source>
</evidence>
<dbReference type="Proteomes" id="UP000401717">
    <property type="component" value="Unassembled WGS sequence"/>
</dbReference>
<dbReference type="PROSITE" id="PS50042">
    <property type="entry name" value="CNMP_BINDING_3"/>
    <property type="match status" value="1"/>
</dbReference>
<dbReference type="InterPro" id="IPR036390">
    <property type="entry name" value="WH_DNA-bd_sf"/>
</dbReference>
<dbReference type="CDD" id="cd00038">
    <property type="entry name" value="CAP_ED"/>
    <property type="match status" value="1"/>
</dbReference>
<dbReference type="RefSeq" id="WP_144766031.1">
    <property type="nucleotide sequence ID" value="NZ_BPQI01000117.1"/>
</dbReference>
<dbReference type="SUPFAM" id="SSF51206">
    <property type="entry name" value="cAMP-binding domain-like"/>
    <property type="match status" value="1"/>
</dbReference>
<evidence type="ECO:0000259" key="5">
    <source>
        <dbReference type="PROSITE" id="PS50042"/>
    </source>
</evidence>
<dbReference type="SMART" id="SM00419">
    <property type="entry name" value="HTH_CRP"/>
    <property type="match status" value="1"/>
</dbReference>
<dbReference type="InterPro" id="IPR018490">
    <property type="entry name" value="cNMP-bd_dom_sf"/>
</dbReference>
<dbReference type="Pfam" id="PF00027">
    <property type="entry name" value="cNMP_binding"/>
    <property type="match status" value="1"/>
</dbReference>
<keyword evidence="3" id="KW-0804">Transcription</keyword>
<dbReference type="Proteomes" id="UP001055303">
    <property type="component" value="Unassembled WGS sequence"/>
</dbReference>
<dbReference type="Pfam" id="PF13545">
    <property type="entry name" value="HTH_Crp_2"/>
    <property type="match status" value="1"/>
</dbReference>
<dbReference type="InterPro" id="IPR036388">
    <property type="entry name" value="WH-like_DNA-bd_sf"/>
</dbReference>
<dbReference type="EMBL" id="BPQI01000117">
    <property type="protein sequence ID" value="GJD57696.1"/>
    <property type="molecule type" value="Genomic_DNA"/>
</dbReference>
<evidence type="ECO:0000256" key="4">
    <source>
        <dbReference type="ARBA" id="ARBA00023231"/>
    </source>
</evidence>
<dbReference type="PANTHER" id="PTHR24567:SF28">
    <property type="entry name" value="LISTERIOLYSIN REGULATORY PROTEIN"/>
    <property type="match status" value="1"/>
</dbReference>
<evidence type="ECO:0000313" key="8">
    <source>
        <dbReference type="EMBL" id="VUF13790.1"/>
    </source>
</evidence>
<feature type="domain" description="HTH crp-type" evidence="6">
    <location>
        <begin position="148"/>
        <end position="221"/>
    </location>
</feature>
<dbReference type="FunFam" id="1.10.10.10:FF:000028">
    <property type="entry name" value="Fumarate/nitrate reduction transcriptional regulator Fnr"/>
    <property type="match status" value="1"/>
</dbReference>
<feature type="domain" description="Cyclic nucleotide-binding" evidence="5">
    <location>
        <begin position="14"/>
        <end position="83"/>
    </location>
</feature>
<proteinExistence type="predicted"/>
<dbReference type="SMART" id="SM00100">
    <property type="entry name" value="cNMP"/>
    <property type="match status" value="1"/>
</dbReference>
<keyword evidence="4" id="KW-0535">Nitrogen fixation</keyword>
<evidence type="ECO:0000256" key="2">
    <source>
        <dbReference type="ARBA" id="ARBA00023125"/>
    </source>
</evidence>
<sequence>MGTLDPSLVDGMPPFADLTPADLDFVLSLAKPVRYPKGTAVFAQGGTADSFFVLLHGHLQVVKLTPEGRQVVLRYVSPGEMFGIAVQTGRAAYPATAVAVADSIALAWPSDCWPALLTRCPALAAGIMRTVGSRLDEAHLRVVEMSTQEVERRVAHALVRLVRQAGRPVGEGIRIDFPITREDVAQMTGTTLHTVSRILSSWEQQGLVESGRQRIVVRDPDRLFALAERDGAR</sequence>
<dbReference type="InterPro" id="IPR000595">
    <property type="entry name" value="cNMP-bd_dom"/>
</dbReference>
<keyword evidence="2" id="KW-0238">DNA-binding</keyword>
<organism evidence="8 9">
    <name type="scientific">Methylobacterium dankookense</name>
    <dbReference type="NCBI Taxonomy" id="560405"/>
    <lineage>
        <taxon>Bacteria</taxon>
        <taxon>Pseudomonadati</taxon>
        <taxon>Pseudomonadota</taxon>
        <taxon>Alphaproteobacteria</taxon>
        <taxon>Hyphomicrobiales</taxon>
        <taxon>Methylobacteriaceae</taxon>
        <taxon>Methylobacterium</taxon>
    </lineage>
</organism>
<evidence type="ECO:0000256" key="3">
    <source>
        <dbReference type="ARBA" id="ARBA00023163"/>
    </source>
</evidence>
<dbReference type="GO" id="GO:0003700">
    <property type="term" value="F:DNA-binding transcription factor activity"/>
    <property type="evidence" value="ECO:0007669"/>
    <property type="project" value="TreeGrafter"/>
</dbReference>
<dbReference type="Gene3D" id="2.60.120.10">
    <property type="entry name" value="Jelly Rolls"/>
    <property type="match status" value="1"/>
</dbReference>
<dbReference type="InterPro" id="IPR012318">
    <property type="entry name" value="HTH_CRP"/>
</dbReference>
<reference evidence="8 9" key="1">
    <citation type="submission" date="2019-06" db="EMBL/GenBank/DDBJ databases">
        <authorList>
            <person name="Rodrigo-Torres L."/>
            <person name="Arahal R. D."/>
            <person name="Lucena T."/>
        </authorList>
    </citation>
    <scope>NUCLEOTIDE SEQUENCE [LARGE SCALE GENOMIC DNA]</scope>
    <source>
        <strain evidence="8 9">SW08-7</strain>
    </source>
</reference>
<evidence type="ECO:0000313" key="9">
    <source>
        <dbReference type="Proteomes" id="UP000401717"/>
    </source>
</evidence>
<reference evidence="7" key="3">
    <citation type="submission" date="2021-08" db="EMBL/GenBank/DDBJ databases">
        <authorList>
            <person name="Tani A."/>
            <person name="Ola A."/>
            <person name="Ogura Y."/>
            <person name="Katsura K."/>
            <person name="Hayashi T."/>
        </authorList>
    </citation>
    <scope>NUCLEOTIDE SEQUENCE</scope>
    <source>
        <strain evidence="7">DSM 22415</strain>
    </source>
</reference>
<evidence type="ECO:0000259" key="6">
    <source>
        <dbReference type="PROSITE" id="PS51063"/>
    </source>
</evidence>
<dbReference type="PROSITE" id="PS51063">
    <property type="entry name" value="HTH_CRP_2"/>
    <property type="match status" value="1"/>
</dbReference>
<dbReference type="Gene3D" id="1.10.10.10">
    <property type="entry name" value="Winged helix-like DNA-binding domain superfamily/Winged helix DNA-binding domain"/>
    <property type="match status" value="1"/>
</dbReference>
<dbReference type="OrthoDB" id="3525895at2"/>
<dbReference type="GO" id="GO:0003677">
    <property type="term" value="F:DNA binding"/>
    <property type="evidence" value="ECO:0007669"/>
    <property type="project" value="UniProtKB-KW"/>
</dbReference>
<dbReference type="SUPFAM" id="SSF46785">
    <property type="entry name" value="Winged helix' DNA-binding domain"/>
    <property type="match status" value="1"/>
</dbReference>
<evidence type="ECO:0000256" key="1">
    <source>
        <dbReference type="ARBA" id="ARBA00023015"/>
    </source>
</evidence>
<reference evidence="7" key="2">
    <citation type="journal article" date="2021" name="Front. Microbiol.">
        <title>Comprehensive Comparative Genomics and Phenotyping of Methylobacterium Species.</title>
        <authorList>
            <person name="Alessa O."/>
            <person name="Ogura Y."/>
            <person name="Fujitani Y."/>
            <person name="Takami H."/>
            <person name="Hayashi T."/>
            <person name="Sahin N."/>
            <person name="Tani A."/>
        </authorList>
    </citation>
    <scope>NUCLEOTIDE SEQUENCE</scope>
    <source>
        <strain evidence="7">DSM 22415</strain>
    </source>
</reference>
<gene>
    <name evidence="7" type="ORF">IFDJLNFL_3608</name>
    <name evidence="8" type="ORF">MTDSW087_03497</name>
</gene>
<dbReference type="InterPro" id="IPR014710">
    <property type="entry name" value="RmlC-like_jellyroll"/>
</dbReference>
<accession>A0A564G1E7</accession>
<dbReference type="GO" id="GO:0005829">
    <property type="term" value="C:cytosol"/>
    <property type="evidence" value="ECO:0007669"/>
    <property type="project" value="TreeGrafter"/>
</dbReference>
<dbReference type="AlphaFoldDB" id="A0A564G1E7"/>
<name>A0A564G1E7_9HYPH</name>
<keyword evidence="8" id="KW-0675">Receptor</keyword>
<dbReference type="PANTHER" id="PTHR24567">
    <property type="entry name" value="CRP FAMILY TRANSCRIPTIONAL REGULATORY PROTEIN"/>
    <property type="match status" value="1"/>
</dbReference>
<protein>
    <submittedName>
        <fullName evidence="8">Cyclic AMP receptor protein</fullName>
    </submittedName>
</protein>
<keyword evidence="1" id="KW-0805">Transcription regulation</keyword>
<dbReference type="InterPro" id="IPR050397">
    <property type="entry name" value="Env_Response_Regulators"/>
</dbReference>
<dbReference type="CDD" id="cd00092">
    <property type="entry name" value="HTH_CRP"/>
    <property type="match status" value="1"/>
</dbReference>
<dbReference type="PRINTS" id="PR00034">
    <property type="entry name" value="HTHCRP"/>
</dbReference>
<dbReference type="EMBL" id="CABFVH010000024">
    <property type="protein sequence ID" value="VUF13790.1"/>
    <property type="molecule type" value="Genomic_DNA"/>
</dbReference>
<keyword evidence="10" id="KW-1185">Reference proteome</keyword>
<evidence type="ECO:0000313" key="7">
    <source>
        <dbReference type="EMBL" id="GJD57696.1"/>
    </source>
</evidence>